<reference evidence="8 9" key="1">
    <citation type="journal article" date="2016" name="Nat. Biotechnol.">
        <title>Measurement of bacterial replication rates in microbial communities.</title>
        <authorList>
            <person name="Brown C.T."/>
            <person name="Olm M.R."/>
            <person name="Thomas B.C."/>
            <person name="Banfield J.F."/>
        </authorList>
    </citation>
    <scope>NUCLEOTIDE SEQUENCE [LARGE SCALE GENOMIC DNA]</scope>
    <source>
        <strain evidence="8">CAG:67_53_122</strain>
    </source>
</reference>
<accession>A0A1Q6F3S2</accession>
<keyword evidence="2" id="KW-0805">Transcription regulation</keyword>
<dbReference type="PANTHER" id="PTHR43133">
    <property type="entry name" value="RNA POLYMERASE ECF-TYPE SIGMA FACTO"/>
    <property type="match status" value="1"/>
</dbReference>
<keyword evidence="5" id="KW-0804">Transcription</keyword>
<evidence type="ECO:0000256" key="3">
    <source>
        <dbReference type="ARBA" id="ARBA00023082"/>
    </source>
</evidence>
<dbReference type="InterPro" id="IPR014284">
    <property type="entry name" value="RNA_pol_sigma-70_dom"/>
</dbReference>
<dbReference type="CDD" id="cd06171">
    <property type="entry name" value="Sigma70_r4"/>
    <property type="match status" value="1"/>
</dbReference>
<comment type="caution">
    <text evidence="8">The sequence shown here is derived from an EMBL/GenBank/DDBJ whole genome shotgun (WGS) entry which is preliminary data.</text>
</comment>
<dbReference type="Pfam" id="PF08281">
    <property type="entry name" value="Sigma70_r4_2"/>
    <property type="match status" value="1"/>
</dbReference>
<dbReference type="Gene3D" id="1.10.1740.10">
    <property type="match status" value="1"/>
</dbReference>
<comment type="similarity">
    <text evidence="1">Belongs to the sigma-70 factor family. ECF subfamily.</text>
</comment>
<feature type="domain" description="RNA polymerase sigma-70 region 2" evidence="6">
    <location>
        <begin position="13"/>
        <end position="74"/>
    </location>
</feature>
<proteinExistence type="inferred from homology"/>
<feature type="domain" description="RNA polymerase sigma factor 70 region 4 type 2" evidence="7">
    <location>
        <begin position="98"/>
        <end position="148"/>
    </location>
</feature>
<evidence type="ECO:0000256" key="4">
    <source>
        <dbReference type="ARBA" id="ARBA00023125"/>
    </source>
</evidence>
<dbReference type="AlphaFoldDB" id="A0A1Q6F3S2"/>
<evidence type="ECO:0000256" key="2">
    <source>
        <dbReference type="ARBA" id="ARBA00023015"/>
    </source>
</evidence>
<dbReference type="RefSeq" id="WP_278339471.1">
    <property type="nucleotide sequence ID" value="NZ_CAJJWD010000016.1"/>
</dbReference>
<dbReference type="InterPro" id="IPR013325">
    <property type="entry name" value="RNA_pol_sigma_r2"/>
</dbReference>
<protein>
    <recommendedName>
        <fullName evidence="10">RNA polymerase subunit sigma-70</fullName>
    </recommendedName>
</protein>
<dbReference type="InterPro" id="IPR007627">
    <property type="entry name" value="RNA_pol_sigma70_r2"/>
</dbReference>
<dbReference type="InterPro" id="IPR013324">
    <property type="entry name" value="RNA_pol_sigma_r3/r4-like"/>
</dbReference>
<organism evidence="8 9">
    <name type="scientific">Alistipes putredinis</name>
    <dbReference type="NCBI Taxonomy" id="28117"/>
    <lineage>
        <taxon>Bacteria</taxon>
        <taxon>Pseudomonadati</taxon>
        <taxon>Bacteroidota</taxon>
        <taxon>Bacteroidia</taxon>
        <taxon>Bacteroidales</taxon>
        <taxon>Rikenellaceae</taxon>
        <taxon>Alistipes</taxon>
    </lineage>
</organism>
<gene>
    <name evidence="8" type="ORF">BHV66_08870</name>
</gene>
<evidence type="ECO:0000259" key="7">
    <source>
        <dbReference type="Pfam" id="PF08281"/>
    </source>
</evidence>
<sequence>MEESEFNIRVLCLRDKMFRFARSILNRRDEAEDVTHDTIEKLWRRREFLDGCRDVEAFAMTSLRNGCYDRLRRVRPLAGDTFPFLAAEAEDERAEAREIVAKAMARLSPKLREVLHLKDIEGYATHEIARMLGVEENQVRTILSRARRGLRETIEKMDYGTNDGRY</sequence>
<keyword evidence="3" id="KW-0731">Sigma factor</keyword>
<dbReference type="Gene3D" id="1.10.10.10">
    <property type="entry name" value="Winged helix-like DNA-binding domain superfamily/Winged helix DNA-binding domain"/>
    <property type="match status" value="1"/>
</dbReference>
<evidence type="ECO:0000259" key="6">
    <source>
        <dbReference type="Pfam" id="PF04542"/>
    </source>
</evidence>
<dbReference type="SUPFAM" id="SSF88659">
    <property type="entry name" value="Sigma3 and sigma4 domains of RNA polymerase sigma factors"/>
    <property type="match status" value="1"/>
</dbReference>
<dbReference type="Pfam" id="PF04542">
    <property type="entry name" value="Sigma70_r2"/>
    <property type="match status" value="1"/>
</dbReference>
<dbReference type="GO" id="GO:0003677">
    <property type="term" value="F:DNA binding"/>
    <property type="evidence" value="ECO:0007669"/>
    <property type="project" value="UniProtKB-KW"/>
</dbReference>
<name>A0A1Q6F3S2_9BACT</name>
<dbReference type="PANTHER" id="PTHR43133:SF8">
    <property type="entry name" value="RNA POLYMERASE SIGMA FACTOR HI_1459-RELATED"/>
    <property type="match status" value="1"/>
</dbReference>
<dbReference type="InterPro" id="IPR013249">
    <property type="entry name" value="RNA_pol_sigma70_r4_t2"/>
</dbReference>
<evidence type="ECO:0000256" key="1">
    <source>
        <dbReference type="ARBA" id="ARBA00010641"/>
    </source>
</evidence>
<keyword evidence="4" id="KW-0238">DNA-binding</keyword>
<dbReference type="InterPro" id="IPR039425">
    <property type="entry name" value="RNA_pol_sigma-70-like"/>
</dbReference>
<dbReference type="STRING" id="28117.BHV66_08870"/>
<evidence type="ECO:0000313" key="8">
    <source>
        <dbReference type="EMBL" id="OKY93545.1"/>
    </source>
</evidence>
<dbReference type="Proteomes" id="UP000187417">
    <property type="component" value="Unassembled WGS sequence"/>
</dbReference>
<dbReference type="GO" id="GO:0006352">
    <property type="term" value="P:DNA-templated transcription initiation"/>
    <property type="evidence" value="ECO:0007669"/>
    <property type="project" value="InterPro"/>
</dbReference>
<dbReference type="NCBIfam" id="TIGR02937">
    <property type="entry name" value="sigma70-ECF"/>
    <property type="match status" value="1"/>
</dbReference>
<dbReference type="SUPFAM" id="SSF88946">
    <property type="entry name" value="Sigma2 domain of RNA polymerase sigma factors"/>
    <property type="match status" value="1"/>
</dbReference>
<evidence type="ECO:0000256" key="5">
    <source>
        <dbReference type="ARBA" id="ARBA00023163"/>
    </source>
</evidence>
<dbReference type="InterPro" id="IPR036388">
    <property type="entry name" value="WH-like_DNA-bd_sf"/>
</dbReference>
<evidence type="ECO:0008006" key="10">
    <source>
        <dbReference type="Google" id="ProtNLM"/>
    </source>
</evidence>
<dbReference type="GO" id="GO:0016987">
    <property type="term" value="F:sigma factor activity"/>
    <property type="evidence" value="ECO:0007669"/>
    <property type="project" value="UniProtKB-KW"/>
</dbReference>
<evidence type="ECO:0000313" key="9">
    <source>
        <dbReference type="Proteomes" id="UP000187417"/>
    </source>
</evidence>
<dbReference type="EMBL" id="MNQH01000034">
    <property type="protein sequence ID" value="OKY93545.1"/>
    <property type="molecule type" value="Genomic_DNA"/>
</dbReference>